<accession>A0A543K9E2</accession>
<dbReference type="EMBL" id="VFPT01000001">
    <property type="protein sequence ID" value="TQM91664.1"/>
    <property type="molecule type" value="Genomic_DNA"/>
</dbReference>
<feature type="region of interest" description="Disordered" evidence="1">
    <location>
        <begin position="1"/>
        <end position="35"/>
    </location>
</feature>
<organism evidence="2 3">
    <name type="scientific">Roseinatronobacter monicus</name>
    <dbReference type="NCBI Taxonomy" id="393481"/>
    <lineage>
        <taxon>Bacteria</taxon>
        <taxon>Pseudomonadati</taxon>
        <taxon>Pseudomonadota</taxon>
        <taxon>Alphaproteobacteria</taxon>
        <taxon>Rhodobacterales</taxon>
        <taxon>Paracoccaceae</taxon>
        <taxon>Roseinatronobacter</taxon>
    </lineage>
</organism>
<name>A0A543K9E2_9RHOB</name>
<gene>
    <name evidence="2" type="ORF">BD293_0239</name>
</gene>
<sequence>MVKIPPKAEGLAADSPKFPGDGGGGKITGPLLARP</sequence>
<dbReference type="AlphaFoldDB" id="A0A543K9E2"/>
<evidence type="ECO:0000313" key="2">
    <source>
        <dbReference type="EMBL" id="TQM91664.1"/>
    </source>
</evidence>
<reference evidence="2 3" key="1">
    <citation type="submission" date="2019-06" db="EMBL/GenBank/DDBJ databases">
        <title>Genomic Encyclopedia of Archaeal and Bacterial Type Strains, Phase II (KMG-II): from individual species to whole genera.</title>
        <authorList>
            <person name="Goeker M."/>
        </authorList>
    </citation>
    <scope>NUCLEOTIDE SEQUENCE [LARGE SCALE GENOMIC DNA]</scope>
    <source>
        <strain evidence="2 3">DSM 18423</strain>
    </source>
</reference>
<proteinExistence type="predicted"/>
<evidence type="ECO:0000313" key="3">
    <source>
        <dbReference type="Proteomes" id="UP000320582"/>
    </source>
</evidence>
<dbReference type="Proteomes" id="UP000320582">
    <property type="component" value="Unassembled WGS sequence"/>
</dbReference>
<comment type="caution">
    <text evidence="2">The sequence shown here is derived from an EMBL/GenBank/DDBJ whole genome shotgun (WGS) entry which is preliminary data.</text>
</comment>
<protein>
    <submittedName>
        <fullName evidence="2">Uncharacterized protein</fullName>
    </submittedName>
</protein>
<keyword evidence="3" id="KW-1185">Reference proteome</keyword>
<evidence type="ECO:0000256" key="1">
    <source>
        <dbReference type="SAM" id="MobiDB-lite"/>
    </source>
</evidence>